<dbReference type="Gene3D" id="3.40.50.10140">
    <property type="entry name" value="Toll/interleukin-1 receptor homology (TIR) domain"/>
    <property type="match status" value="1"/>
</dbReference>
<dbReference type="Gene3D" id="1.25.40.780">
    <property type="match status" value="1"/>
</dbReference>
<keyword evidence="5" id="KW-0391">Immunity</keyword>
<dbReference type="OrthoDB" id="62956at2759"/>
<dbReference type="GO" id="GO:0006954">
    <property type="term" value="P:inflammatory response"/>
    <property type="evidence" value="ECO:0007669"/>
    <property type="project" value="UniProtKB-KW"/>
</dbReference>
<keyword evidence="4" id="KW-0399">Innate immunity</keyword>
<dbReference type="GO" id="GO:0035591">
    <property type="term" value="F:signaling adaptor activity"/>
    <property type="evidence" value="ECO:0007669"/>
    <property type="project" value="TreeGrafter"/>
</dbReference>
<reference evidence="10" key="1">
    <citation type="submission" date="2025-08" db="UniProtKB">
        <authorList>
            <consortium name="RefSeq"/>
        </authorList>
    </citation>
    <scope>IDENTIFICATION</scope>
</reference>
<dbReference type="Pfam" id="PF17798">
    <property type="entry name" value="TRIF-NTD"/>
    <property type="match status" value="1"/>
</dbReference>
<dbReference type="GO" id="GO:0005768">
    <property type="term" value="C:endosome"/>
    <property type="evidence" value="ECO:0007669"/>
    <property type="project" value="TreeGrafter"/>
</dbReference>
<keyword evidence="6" id="KW-0395">Inflammatory response</keyword>
<dbReference type="RefSeq" id="XP_012680748.2">
    <property type="nucleotide sequence ID" value="XM_012825294.2"/>
</dbReference>
<name>A0A6P3VTK1_CLUHA</name>
<evidence type="ECO:0000256" key="5">
    <source>
        <dbReference type="ARBA" id="ARBA00022859"/>
    </source>
</evidence>
<evidence type="ECO:0000313" key="10">
    <source>
        <dbReference type="RefSeq" id="XP_012680748.2"/>
    </source>
</evidence>
<feature type="compositionally biased region" description="Polar residues" evidence="7">
    <location>
        <begin position="256"/>
        <end position="276"/>
    </location>
</feature>
<keyword evidence="9" id="KW-1185">Reference proteome</keyword>
<dbReference type="AlphaFoldDB" id="A0A6P3VTK1"/>
<dbReference type="InterPro" id="IPR046946">
    <property type="entry name" value="TCAM1/2"/>
</dbReference>
<evidence type="ECO:0000256" key="2">
    <source>
        <dbReference type="ARBA" id="ARBA00022490"/>
    </source>
</evidence>
<organism evidence="9 10">
    <name type="scientific">Clupea harengus</name>
    <name type="common">Atlantic herring</name>
    <dbReference type="NCBI Taxonomy" id="7950"/>
    <lineage>
        <taxon>Eukaryota</taxon>
        <taxon>Metazoa</taxon>
        <taxon>Chordata</taxon>
        <taxon>Craniata</taxon>
        <taxon>Vertebrata</taxon>
        <taxon>Euteleostomi</taxon>
        <taxon>Actinopterygii</taxon>
        <taxon>Neopterygii</taxon>
        <taxon>Teleostei</taxon>
        <taxon>Clupei</taxon>
        <taxon>Clupeiformes</taxon>
        <taxon>Clupeoidei</taxon>
        <taxon>Clupeidae</taxon>
        <taxon>Clupea</taxon>
    </lineage>
</organism>
<dbReference type="GO" id="GO:0032481">
    <property type="term" value="P:positive regulation of type I interferon production"/>
    <property type="evidence" value="ECO:0007669"/>
    <property type="project" value="TreeGrafter"/>
</dbReference>
<dbReference type="KEGG" id="char:105898272"/>
<accession>A0A6P3VTK1</accession>
<gene>
    <name evidence="10" type="primary">ticam1</name>
</gene>
<evidence type="ECO:0000256" key="3">
    <source>
        <dbReference type="ARBA" id="ARBA00022553"/>
    </source>
</evidence>
<feature type="region of interest" description="Disordered" evidence="7">
    <location>
        <begin position="570"/>
        <end position="620"/>
    </location>
</feature>
<dbReference type="PANTHER" id="PTHR47230:SF1">
    <property type="entry name" value="TIR DOMAIN-CONTAINING ADAPTER MOLECULE 1"/>
    <property type="match status" value="1"/>
</dbReference>
<feature type="region of interest" description="Disordered" evidence="7">
    <location>
        <begin position="221"/>
        <end position="306"/>
    </location>
</feature>
<evidence type="ECO:0000313" key="9">
    <source>
        <dbReference type="Proteomes" id="UP000515152"/>
    </source>
</evidence>
<dbReference type="Proteomes" id="UP000515152">
    <property type="component" value="Chromosome 10"/>
</dbReference>
<evidence type="ECO:0000259" key="8">
    <source>
        <dbReference type="PROSITE" id="PS50104"/>
    </source>
</evidence>
<dbReference type="PROSITE" id="PS50104">
    <property type="entry name" value="TIR"/>
    <property type="match status" value="1"/>
</dbReference>
<sequence>MAEKGRGDSQEEQAAAGGTMVTDLQGAFRVVSRTPKDRLLSITFKMSSCDPAEQLVQTMALIVLNREVDALQQLQALREHHIAAYLAGQVRESCGQLEDIKVDSFQLPEPRVGTLRELARIFRVLVQERLCEASLCDQAYEAVLLECKNNSNGEEMQHTGSSYLNELIEEVVQACGMETSSKALQLRSDSLRSLSAGLRDENSHSYPTSLLSSTYSSYPSHLEISATPTRPAGGSSPTNTQSSQQASTHTQDSQQVSTHTQDSQQAFTHTQNLHSGASSAAAALVEGATQGHPDRVSRHSAAADKHRGVALAPVPAAPVEPGRPPVQCSGRDGTRQLVTSISTGMETLRLSEPVLPAFSRSVSAPETPAACEDERAVFYSFVILHSPEDAEEAEELRENLECVTSGTGATFSQDFAIPGRPTLSCLDDAIDNSAFTILLLSRNFTSRMQEVLTDSALINSIHNTHKYNSVIPLLPLNNPLPQDSLPRVLRTIVSLKEGSRSFRQNAMKAISPQKVARQRVKWEREQEAKRLQERRQRLLEENCWREQQMQQAELNQRLLRQAWDLHWRQQNMPSPTPAPPFHPPTPGTGVPPSAPLPNYSPHTPQMNPDSFWGHPSQAQAMPYPPNSTIHISNAQCIMIGNNSTMTIGDPEVLYGDQDED</sequence>
<feature type="compositionally biased region" description="Low complexity" evidence="7">
    <location>
        <begin position="235"/>
        <end position="255"/>
    </location>
</feature>
<feature type="compositionally biased region" description="Basic and acidic residues" evidence="7">
    <location>
        <begin position="292"/>
        <end position="306"/>
    </location>
</feature>
<keyword evidence="2" id="KW-0963">Cytoplasm</keyword>
<keyword evidence="3" id="KW-0597">Phosphoprotein</keyword>
<dbReference type="SUPFAM" id="SSF52200">
    <property type="entry name" value="Toll/Interleukin receptor TIR domain"/>
    <property type="match status" value="1"/>
</dbReference>
<dbReference type="InterPro" id="IPR040886">
    <property type="entry name" value="TRIF_N"/>
</dbReference>
<dbReference type="InterPro" id="IPR000157">
    <property type="entry name" value="TIR_dom"/>
</dbReference>
<evidence type="ECO:0000256" key="1">
    <source>
        <dbReference type="ARBA" id="ARBA00004496"/>
    </source>
</evidence>
<feature type="compositionally biased region" description="Pro residues" evidence="7">
    <location>
        <begin position="574"/>
        <end position="586"/>
    </location>
</feature>
<dbReference type="GO" id="GO:0043123">
    <property type="term" value="P:positive regulation of canonical NF-kappaB signal transduction"/>
    <property type="evidence" value="ECO:0007669"/>
    <property type="project" value="TreeGrafter"/>
</dbReference>
<comment type="subcellular location">
    <subcellularLocation>
        <location evidence="1">Cytoplasm</location>
    </subcellularLocation>
</comment>
<dbReference type="GO" id="GO:0035666">
    <property type="term" value="P:TRIF-dependent toll-like receptor signaling pathway"/>
    <property type="evidence" value="ECO:0007669"/>
    <property type="project" value="InterPro"/>
</dbReference>
<dbReference type="GeneID" id="105898272"/>
<dbReference type="CTD" id="148022"/>
<proteinExistence type="predicted"/>
<dbReference type="GO" id="GO:0045087">
    <property type="term" value="P:innate immune response"/>
    <property type="evidence" value="ECO:0007669"/>
    <property type="project" value="UniProtKB-KW"/>
</dbReference>
<feature type="domain" description="TIR" evidence="8">
    <location>
        <begin position="377"/>
        <end position="510"/>
    </location>
</feature>
<evidence type="ECO:0000256" key="7">
    <source>
        <dbReference type="SAM" id="MobiDB-lite"/>
    </source>
</evidence>
<dbReference type="InterPro" id="IPR035897">
    <property type="entry name" value="Toll_tir_struct_dom_sf"/>
</dbReference>
<dbReference type="PANTHER" id="PTHR47230">
    <property type="entry name" value="TIR DOMAIN-CONTAINING ADAPTER MOLECULE 1"/>
    <property type="match status" value="1"/>
</dbReference>
<protein>
    <submittedName>
        <fullName evidence="10">TIR domain-containing adapter molecule 1</fullName>
    </submittedName>
</protein>
<evidence type="ECO:0000256" key="4">
    <source>
        <dbReference type="ARBA" id="ARBA00022588"/>
    </source>
</evidence>
<evidence type="ECO:0000256" key="6">
    <source>
        <dbReference type="ARBA" id="ARBA00023198"/>
    </source>
</evidence>